<evidence type="ECO:0000256" key="1">
    <source>
        <dbReference type="SAM" id="SignalP"/>
    </source>
</evidence>
<proteinExistence type="predicted"/>
<organism evidence="2 3">
    <name type="scientific">Flavihumibacter solisilvae</name>
    <dbReference type="NCBI Taxonomy" id="1349421"/>
    <lineage>
        <taxon>Bacteria</taxon>
        <taxon>Pseudomonadati</taxon>
        <taxon>Bacteroidota</taxon>
        <taxon>Chitinophagia</taxon>
        <taxon>Chitinophagales</taxon>
        <taxon>Chitinophagaceae</taxon>
        <taxon>Flavihumibacter</taxon>
    </lineage>
</organism>
<dbReference type="InterPro" id="IPR029058">
    <property type="entry name" value="AB_hydrolase_fold"/>
</dbReference>
<feature type="signal peptide" evidence="1">
    <location>
        <begin position="1"/>
        <end position="19"/>
    </location>
</feature>
<protein>
    <recommendedName>
        <fullName evidence="4">XynC protein</fullName>
    </recommendedName>
</protein>
<keyword evidence="1" id="KW-0732">Signal</keyword>
<dbReference type="SUPFAM" id="SSF53474">
    <property type="entry name" value="alpha/beta-Hydrolases"/>
    <property type="match status" value="1"/>
</dbReference>
<dbReference type="InterPro" id="IPR000801">
    <property type="entry name" value="Esterase-like"/>
</dbReference>
<dbReference type="AlphaFoldDB" id="A0A0C1IGQ7"/>
<evidence type="ECO:0000313" key="2">
    <source>
        <dbReference type="EMBL" id="KIC93380.1"/>
    </source>
</evidence>
<name>A0A0C1IGQ7_9BACT</name>
<gene>
    <name evidence="2" type="ORF">OI18_16485</name>
</gene>
<feature type="chain" id="PRO_5002151622" description="XynC protein" evidence="1">
    <location>
        <begin position="20"/>
        <end position="262"/>
    </location>
</feature>
<dbReference type="GO" id="GO:0016747">
    <property type="term" value="F:acyltransferase activity, transferring groups other than amino-acyl groups"/>
    <property type="evidence" value="ECO:0007669"/>
    <property type="project" value="TreeGrafter"/>
</dbReference>
<dbReference type="Proteomes" id="UP000031408">
    <property type="component" value="Unassembled WGS sequence"/>
</dbReference>
<accession>A0A0C1IGQ7</accession>
<dbReference type="Gene3D" id="3.40.50.1820">
    <property type="entry name" value="alpha/beta hydrolase"/>
    <property type="match status" value="1"/>
</dbReference>
<evidence type="ECO:0000313" key="3">
    <source>
        <dbReference type="Proteomes" id="UP000031408"/>
    </source>
</evidence>
<dbReference type="STRING" id="1349421.OI18_16485"/>
<reference evidence="2 3" key="1">
    <citation type="submission" date="2014-11" db="EMBL/GenBank/DDBJ databases">
        <title>Genome sequence of Flavihumibacter solisilvae 3-3.</title>
        <authorList>
            <person name="Zhou G."/>
            <person name="Li M."/>
            <person name="Wang G."/>
        </authorList>
    </citation>
    <scope>NUCLEOTIDE SEQUENCE [LARGE SCALE GENOMIC DNA]</scope>
    <source>
        <strain evidence="2 3">3-3</strain>
    </source>
</reference>
<comment type="caution">
    <text evidence="2">The sequence shown here is derived from an EMBL/GenBank/DDBJ whole genome shotgun (WGS) entry which is preliminary data.</text>
</comment>
<evidence type="ECO:0008006" key="4">
    <source>
        <dbReference type="Google" id="ProtNLM"/>
    </source>
</evidence>
<keyword evidence="3" id="KW-1185">Reference proteome</keyword>
<sequence>MIRMLFLLATISCMQRSYAATVDTVSIYSEVMKRNIKAVVIEPSGGKGGEAYPVLYLLHGLGGNYSLWINKVPYLQQAADKYKCVIVCPDGGRATVYFDNPMDSSSRFESHFVQELMPYIEQHYPVSLDRRYRAITGISMGGFGAMLIASRHNDLFSVAGSMSGVLNLRPFTTGSALRQKIADSTCCSIDWEKLKNTRLIIDCGLQDYLLPVNRNIHKQLETKQIAHDYIEREGRHDWYYWKVAIDFQLFFIRKAWDEGLSN</sequence>
<dbReference type="PANTHER" id="PTHR48098:SF1">
    <property type="entry name" value="DIACYLGLYCEROL ACYLTRANSFERASE_MYCOLYLTRANSFERASE AG85A"/>
    <property type="match status" value="1"/>
</dbReference>
<dbReference type="InterPro" id="IPR050583">
    <property type="entry name" value="Mycobacterial_A85_antigen"/>
</dbReference>
<dbReference type="EMBL" id="JSVC01000019">
    <property type="protein sequence ID" value="KIC93380.1"/>
    <property type="molecule type" value="Genomic_DNA"/>
</dbReference>
<dbReference type="PANTHER" id="PTHR48098">
    <property type="entry name" value="ENTEROCHELIN ESTERASE-RELATED"/>
    <property type="match status" value="1"/>
</dbReference>
<dbReference type="Pfam" id="PF00756">
    <property type="entry name" value="Esterase"/>
    <property type="match status" value="1"/>
</dbReference>